<reference evidence="3" key="2">
    <citation type="submission" date="2021-04" db="EMBL/GenBank/DDBJ databases">
        <authorList>
            <person name="Gilroy R."/>
        </authorList>
    </citation>
    <scope>NUCLEOTIDE SEQUENCE</scope>
    <source>
        <strain evidence="3">G3-2149</strain>
    </source>
</reference>
<accession>A0A9E2L8B7</accession>
<dbReference type="AlphaFoldDB" id="A0A9E2L8B7"/>
<dbReference type="PANTHER" id="PTHR28008:SF1">
    <property type="entry name" value="DOMAIN PROTEIN, PUTATIVE (AFU_ORTHOLOGUE AFUA_3G10980)-RELATED"/>
    <property type="match status" value="1"/>
</dbReference>
<comment type="caution">
    <text evidence="3">The sequence shown here is derived from an EMBL/GenBank/DDBJ whole genome shotgun (WGS) entry which is preliminary data.</text>
</comment>
<feature type="transmembrane region" description="Helical" evidence="1">
    <location>
        <begin position="12"/>
        <end position="28"/>
    </location>
</feature>
<feature type="domain" description="VanZ-like" evidence="2">
    <location>
        <begin position="37"/>
        <end position="117"/>
    </location>
</feature>
<feature type="transmembrane region" description="Helical" evidence="1">
    <location>
        <begin position="40"/>
        <end position="57"/>
    </location>
</feature>
<keyword evidence="1" id="KW-0472">Membrane</keyword>
<feature type="transmembrane region" description="Helical" evidence="1">
    <location>
        <begin position="102"/>
        <end position="120"/>
    </location>
</feature>
<dbReference type="InterPro" id="IPR006976">
    <property type="entry name" value="VanZ-like"/>
</dbReference>
<organism evidence="3 4">
    <name type="scientific">Candidatus Paraprevotella stercoravium</name>
    <dbReference type="NCBI Taxonomy" id="2838725"/>
    <lineage>
        <taxon>Bacteria</taxon>
        <taxon>Pseudomonadati</taxon>
        <taxon>Bacteroidota</taxon>
        <taxon>Bacteroidia</taxon>
        <taxon>Bacteroidales</taxon>
        <taxon>Prevotellaceae</taxon>
        <taxon>Paraprevotella</taxon>
    </lineage>
</organism>
<feature type="transmembrane region" description="Helical" evidence="1">
    <location>
        <begin position="69"/>
        <end position="90"/>
    </location>
</feature>
<dbReference type="PANTHER" id="PTHR28008">
    <property type="entry name" value="DOMAIN PROTEIN, PUTATIVE (AFU_ORTHOLOGUE AFUA_3G10980)-RELATED"/>
    <property type="match status" value="1"/>
</dbReference>
<keyword evidence="1" id="KW-0812">Transmembrane</keyword>
<proteinExistence type="predicted"/>
<dbReference type="EMBL" id="JAHLFU010000137">
    <property type="protein sequence ID" value="MBU3853433.1"/>
    <property type="molecule type" value="Genomic_DNA"/>
</dbReference>
<evidence type="ECO:0000256" key="1">
    <source>
        <dbReference type="SAM" id="Phobius"/>
    </source>
</evidence>
<protein>
    <submittedName>
        <fullName evidence="3">VanZ family protein</fullName>
    </submittedName>
</protein>
<evidence type="ECO:0000313" key="4">
    <source>
        <dbReference type="Proteomes" id="UP000823865"/>
    </source>
</evidence>
<evidence type="ECO:0000259" key="2">
    <source>
        <dbReference type="Pfam" id="PF04892"/>
    </source>
</evidence>
<reference evidence="3" key="1">
    <citation type="journal article" date="2021" name="PeerJ">
        <title>Extensive microbial diversity within the chicken gut microbiome revealed by metagenomics and culture.</title>
        <authorList>
            <person name="Gilroy R."/>
            <person name="Ravi A."/>
            <person name="Getino M."/>
            <person name="Pursley I."/>
            <person name="Horton D.L."/>
            <person name="Alikhan N.F."/>
            <person name="Baker D."/>
            <person name="Gharbi K."/>
            <person name="Hall N."/>
            <person name="Watson M."/>
            <person name="Adriaenssens E.M."/>
            <person name="Foster-Nyarko E."/>
            <person name="Jarju S."/>
            <person name="Secka A."/>
            <person name="Antonio M."/>
            <person name="Oren A."/>
            <person name="Chaudhuri R.R."/>
            <person name="La Ragione R."/>
            <person name="Hildebrand F."/>
            <person name="Pallen M.J."/>
        </authorList>
    </citation>
    <scope>NUCLEOTIDE SEQUENCE</scope>
    <source>
        <strain evidence="3">G3-2149</strain>
    </source>
</reference>
<evidence type="ECO:0000313" key="3">
    <source>
        <dbReference type="EMBL" id="MBU3853433.1"/>
    </source>
</evidence>
<keyword evidence="1" id="KW-1133">Transmembrane helix</keyword>
<sequence length="126" mass="14631">MTNLFKKYPLSIFLIAIIWFLCMFTPPHTPLEHVPFIDKWTHLVMYGGFCSVIWFEYLRRHKTLCWRRLVIWALVAPVLMSGAVELAQAYCTANRSGEWLDLVANSLGVLVGNLLGYFVLRPVVWK</sequence>
<dbReference type="Proteomes" id="UP000823865">
    <property type="component" value="Unassembled WGS sequence"/>
</dbReference>
<name>A0A9E2L8B7_9BACT</name>
<dbReference type="NCBIfam" id="NF037970">
    <property type="entry name" value="vanZ_1"/>
    <property type="match status" value="1"/>
</dbReference>
<dbReference type="Pfam" id="PF04892">
    <property type="entry name" value="VanZ"/>
    <property type="match status" value="1"/>
</dbReference>
<gene>
    <name evidence="3" type="ORF">H9789_06390</name>
</gene>